<dbReference type="SUPFAM" id="SSF54189">
    <property type="entry name" value="Ribosomal proteins S24e, L23 and L15e"/>
    <property type="match status" value="1"/>
</dbReference>
<accession>A0ABQ0E0J1</accession>
<dbReference type="HAMAP" id="MF_01369_B">
    <property type="entry name" value="Ribosomal_uL23_B"/>
    <property type="match status" value="1"/>
</dbReference>
<dbReference type="PANTHER" id="PTHR12059">
    <property type="entry name" value="RIBOSOMAL PROTEIN L23-RELATED"/>
    <property type="match status" value="1"/>
</dbReference>
<evidence type="ECO:0000256" key="6">
    <source>
        <dbReference type="HAMAP-Rule" id="MF_01369"/>
    </source>
</evidence>
<dbReference type="Proteomes" id="UP001628220">
    <property type="component" value="Unassembled WGS sequence"/>
</dbReference>
<dbReference type="InterPro" id="IPR012677">
    <property type="entry name" value="Nucleotide-bd_a/b_plait_sf"/>
</dbReference>
<keyword evidence="9" id="KW-1185">Reference proteome</keyword>
<comment type="function">
    <text evidence="6">One of the early assembly proteins it binds 23S rRNA. One of the proteins that surrounds the polypeptide exit tunnel on the outside of the ribosome. Forms the main docking site for trigger factor binding to the ribosome.</text>
</comment>
<dbReference type="GO" id="GO:0005840">
    <property type="term" value="C:ribosome"/>
    <property type="evidence" value="ECO:0007669"/>
    <property type="project" value="UniProtKB-KW"/>
</dbReference>
<dbReference type="PANTHER" id="PTHR12059:SF5">
    <property type="entry name" value="LARGE RIBOSOMAL SUBUNIT PROTEIN UL23M"/>
    <property type="match status" value="1"/>
</dbReference>
<dbReference type="Gene3D" id="3.30.70.330">
    <property type="match status" value="1"/>
</dbReference>
<evidence type="ECO:0000256" key="4">
    <source>
        <dbReference type="ARBA" id="ARBA00022980"/>
    </source>
</evidence>
<evidence type="ECO:0000256" key="5">
    <source>
        <dbReference type="ARBA" id="ARBA00023274"/>
    </source>
</evidence>
<dbReference type="InterPro" id="IPR013025">
    <property type="entry name" value="Ribosomal_uL23-like"/>
</dbReference>
<dbReference type="NCBIfam" id="NF004363">
    <property type="entry name" value="PRK05738.2-4"/>
    <property type="match status" value="1"/>
</dbReference>
<keyword evidence="2 6" id="KW-0699">rRNA-binding</keyword>
<comment type="caution">
    <text evidence="8">The sequence shown here is derived from an EMBL/GenBank/DDBJ whole genome shotgun (WGS) entry which is preliminary data.</text>
</comment>
<name>A0ABQ0E0J1_9PORP</name>
<proteinExistence type="inferred from homology"/>
<reference evidence="8 9" key="1">
    <citation type="journal article" date="2025" name="Int. J. Syst. Evol. Microbiol.">
        <title>Desulfovibrio falkowii sp. nov., Porphyromonas miyakawae sp. nov., Mediterraneibacter flintii sp. nov. and Owariibacterium komagatae gen. nov., sp. nov., isolated from human faeces.</title>
        <authorList>
            <person name="Hamaguchi T."/>
            <person name="Ohara M."/>
            <person name="Hisatomi A."/>
            <person name="Sekiguchi K."/>
            <person name="Takeda J.I."/>
            <person name="Ueyama J."/>
            <person name="Ito M."/>
            <person name="Nishiwaki H."/>
            <person name="Ogi T."/>
            <person name="Hirayama M."/>
            <person name="Ohkuma M."/>
            <person name="Sakamoto M."/>
            <person name="Ohno K."/>
        </authorList>
    </citation>
    <scope>NUCLEOTIDE SEQUENCE [LARGE SCALE GENOMIC DNA]</scope>
    <source>
        <strain evidence="8 9">13CB11C</strain>
    </source>
</reference>
<evidence type="ECO:0000256" key="3">
    <source>
        <dbReference type="ARBA" id="ARBA00022884"/>
    </source>
</evidence>
<dbReference type="RefSeq" id="WP_411915042.1">
    <property type="nucleotide sequence ID" value="NZ_BAAFSF010000001.1"/>
</dbReference>
<dbReference type="PROSITE" id="PS00050">
    <property type="entry name" value="RIBOSOMAL_L23"/>
    <property type="match status" value="1"/>
</dbReference>
<keyword evidence="3 6" id="KW-0694">RNA-binding</keyword>
<gene>
    <name evidence="6 8" type="primary">rplW</name>
    <name evidence="8" type="ORF">Tsumi_03340</name>
</gene>
<evidence type="ECO:0000256" key="1">
    <source>
        <dbReference type="ARBA" id="ARBA00006700"/>
    </source>
</evidence>
<dbReference type="InterPro" id="IPR012678">
    <property type="entry name" value="Ribosomal_uL23/eL15/eS24_sf"/>
</dbReference>
<evidence type="ECO:0000313" key="9">
    <source>
        <dbReference type="Proteomes" id="UP001628220"/>
    </source>
</evidence>
<comment type="subunit">
    <text evidence="6">Part of the 50S ribosomal subunit. Contacts protein L29, and trigger factor when it is bound to the ribosome.</text>
</comment>
<comment type="similarity">
    <text evidence="1 6 7">Belongs to the universal ribosomal protein uL23 family.</text>
</comment>
<evidence type="ECO:0000256" key="2">
    <source>
        <dbReference type="ARBA" id="ARBA00022730"/>
    </source>
</evidence>
<dbReference type="EMBL" id="BAAFSF010000001">
    <property type="protein sequence ID" value="GAB1251230.1"/>
    <property type="molecule type" value="Genomic_DNA"/>
</dbReference>
<protein>
    <recommendedName>
        <fullName evidence="6">Large ribosomal subunit protein uL23</fullName>
    </recommendedName>
</protein>
<keyword evidence="5 6" id="KW-0687">Ribonucleoprotein</keyword>
<evidence type="ECO:0000256" key="7">
    <source>
        <dbReference type="RuleBase" id="RU003934"/>
    </source>
</evidence>
<keyword evidence="4 6" id="KW-0689">Ribosomal protein</keyword>
<dbReference type="InterPro" id="IPR001014">
    <property type="entry name" value="Ribosomal_uL23_CS"/>
</dbReference>
<evidence type="ECO:0000313" key="8">
    <source>
        <dbReference type="EMBL" id="GAB1251230.1"/>
    </source>
</evidence>
<sequence length="100" mass="11257">MKEKDIILSPIISEKMTAITEQTPERYAFRVSPRANKIEIKRAVEALYNVKVVDVNTLNVTPTVKSRYTRHGMVSGRAAAYKKAVVTLQKGQVIDFFSSI</sequence>
<organism evidence="8 9">
    <name type="scientific">Porphyromonas miyakawae</name>
    <dbReference type="NCBI Taxonomy" id="3137470"/>
    <lineage>
        <taxon>Bacteria</taxon>
        <taxon>Pseudomonadati</taxon>
        <taxon>Bacteroidota</taxon>
        <taxon>Bacteroidia</taxon>
        <taxon>Bacteroidales</taxon>
        <taxon>Porphyromonadaceae</taxon>
        <taxon>Porphyromonas</taxon>
    </lineage>
</organism>
<dbReference type="Pfam" id="PF00276">
    <property type="entry name" value="Ribosomal_L23"/>
    <property type="match status" value="1"/>
</dbReference>